<sequence>MRESQDREGSGGGFYYSIRLPCCCPCTGAVVSVRWSRKEDIPSLGFLDYESVVM</sequence>
<dbReference type="Proteomes" id="UP000095085">
    <property type="component" value="Unassembled WGS sequence"/>
</dbReference>
<gene>
    <name evidence="1" type="ORF">HYPBUDRAFT_154021</name>
</gene>
<dbReference type="EMBL" id="KV454545">
    <property type="protein sequence ID" value="ODV65153.1"/>
    <property type="molecule type" value="Genomic_DNA"/>
</dbReference>
<organism evidence="1 2">
    <name type="scientific">Hyphopichia burtonii NRRL Y-1933</name>
    <dbReference type="NCBI Taxonomy" id="984485"/>
    <lineage>
        <taxon>Eukaryota</taxon>
        <taxon>Fungi</taxon>
        <taxon>Dikarya</taxon>
        <taxon>Ascomycota</taxon>
        <taxon>Saccharomycotina</taxon>
        <taxon>Pichiomycetes</taxon>
        <taxon>Debaryomycetaceae</taxon>
        <taxon>Hyphopichia</taxon>
    </lineage>
</organism>
<feature type="non-terminal residue" evidence="1">
    <location>
        <position position="54"/>
    </location>
</feature>
<evidence type="ECO:0000313" key="1">
    <source>
        <dbReference type="EMBL" id="ODV65153.1"/>
    </source>
</evidence>
<evidence type="ECO:0000313" key="2">
    <source>
        <dbReference type="Proteomes" id="UP000095085"/>
    </source>
</evidence>
<proteinExistence type="predicted"/>
<dbReference type="GeneID" id="30996405"/>
<accession>A0A1E4RD48</accession>
<dbReference type="RefSeq" id="XP_020074220.1">
    <property type="nucleotide sequence ID" value="XM_020221856.1"/>
</dbReference>
<dbReference type="AlphaFoldDB" id="A0A1E4RD48"/>
<name>A0A1E4RD48_9ASCO</name>
<protein>
    <submittedName>
        <fullName evidence="1">Uncharacterized protein</fullName>
    </submittedName>
</protein>
<reference evidence="2" key="1">
    <citation type="submission" date="2016-05" db="EMBL/GenBank/DDBJ databases">
        <title>Comparative genomics of biotechnologically important yeasts.</title>
        <authorList>
            <consortium name="DOE Joint Genome Institute"/>
            <person name="Riley R."/>
            <person name="Haridas S."/>
            <person name="Wolfe K.H."/>
            <person name="Lopes M.R."/>
            <person name="Hittinger C.T."/>
            <person name="Goker M."/>
            <person name="Salamov A."/>
            <person name="Wisecaver J."/>
            <person name="Long T.M."/>
            <person name="Aerts A.L."/>
            <person name="Barry K."/>
            <person name="Choi C."/>
            <person name="Clum A."/>
            <person name="Coughlan A.Y."/>
            <person name="Deshpande S."/>
            <person name="Douglass A.P."/>
            <person name="Hanson S.J."/>
            <person name="Klenk H.-P."/>
            <person name="Labutti K."/>
            <person name="Lapidus A."/>
            <person name="Lindquist E."/>
            <person name="Lipzen A."/>
            <person name="Meier-Kolthoff J.P."/>
            <person name="Ohm R.A."/>
            <person name="Otillar R.P."/>
            <person name="Pangilinan J."/>
            <person name="Peng Y."/>
            <person name="Rokas A."/>
            <person name="Rosa C.A."/>
            <person name="Scheuner C."/>
            <person name="Sibirny A.A."/>
            <person name="Slot J.C."/>
            <person name="Stielow J.B."/>
            <person name="Sun H."/>
            <person name="Kurtzman C.P."/>
            <person name="Blackwell M."/>
            <person name="Grigoriev I.V."/>
            <person name="Jeffries T.W."/>
        </authorList>
    </citation>
    <scope>NUCLEOTIDE SEQUENCE [LARGE SCALE GENOMIC DNA]</scope>
    <source>
        <strain evidence="2">NRRL Y-1933</strain>
    </source>
</reference>
<keyword evidence="2" id="KW-1185">Reference proteome</keyword>